<dbReference type="PANTHER" id="PTHR43031">
    <property type="entry name" value="FAD-DEPENDENT OXIDOREDUCTASE"/>
    <property type="match status" value="1"/>
</dbReference>
<sequence>MAIHEYKPEEVQNMLKENKDVKIIDVREDDEVAQGMIPQAKHIPLGDIPEAAKDLDKGQEYIMVCRSGGRSMNAAQYLDQQGFKVRNLEGGMLNWDGETQPK</sequence>
<gene>
    <name evidence="2" type="primary">ytwF</name>
    <name evidence="2" type="ORF">GCM10007216_09340</name>
</gene>
<dbReference type="SMART" id="SM00450">
    <property type="entry name" value="RHOD"/>
    <property type="match status" value="1"/>
</dbReference>
<dbReference type="PROSITE" id="PS50206">
    <property type="entry name" value="RHODANESE_3"/>
    <property type="match status" value="1"/>
</dbReference>
<proteinExistence type="predicted"/>
<accession>A0ABQ1NMT3</accession>
<name>A0ABQ1NMT3_9BACI</name>
<dbReference type="SUPFAM" id="SSF52821">
    <property type="entry name" value="Rhodanese/Cell cycle control phosphatase"/>
    <property type="match status" value="1"/>
</dbReference>
<dbReference type="Pfam" id="PF00581">
    <property type="entry name" value="Rhodanese"/>
    <property type="match status" value="1"/>
</dbReference>
<dbReference type="RefSeq" id="WP_062440675.1">
    <property type="nucleotide sequence ID" value="NZ_BMCJ01000002.1"/>
</dbReference>
<dbReference type="Proteomes" id="UP000619534">
    <property type="component" value="Unassembled WGS sequence"/>
</dbReference>
<dbReference type="InterPro" id="IPR036873">
    <property type="entry name" value="Rhodanese-like_dom_sf"/>
</dbReference>
<protein>
    <recommendedName>
        <fullName evidence="1">Rhodanese domain-containing protein</fullName>
    </recommendedName>
</protein>
<comment type="caution">
    <text evidence="2">The sequence shown here is derived from an EMBL/GenBank/DDBJ whole genome shotgun (WGS) entry which is preliminary data.</text>
</comment>
<feature type="domain" description="Rhodanese" evidence="1">
    <location>
        <begin position="17"/>
        <end position="101"/>
    </location>
</feature>
<organism evidence="2 3">
    <name type="scientific">Thalassobacillus devorans</name>
    <dbReference type="NCBI Taxonomy" id="279813"/>
    <lineage>
        <taxon>Bacteria</taxon>
        <taxon>Bacillati</taxon>
        <taxon>Bacillota</taxon>
        <taxon>Bacilli</taxon>
        <taxon>Bacillales</taxon>
        <taxon>Bacillaceae</taxon>
        <taxon>Thalassobacillus</taxon>
    </lineage>
</organism>
<dbReference type="EMBL" id="BMCJ01000002">
    <property type="protein sequence ID" value="GGC80950.1"/>
    <property type="molecule type" value="Genomic_DNA"/>
</dbReference>
<reference evidence="3" key="1">
    <citation type="journal article" date="2019" name="Int. J. Syst. Evol. Microbiol.">
        <title>The Global Catalogue of Microorganisms (GCM) 10K type strain sequencing project: providing services to taxonomists for standard genome sequencing and annotation.</title>
        <authorList>
            <consortium name="The Broad Institute Genomics Platform"/>
            <consortium name="The Broad Institute Genome Sequencing Center for Infectious Disease"/>
            <person name="Wu L."/>
            <person name="Ma J."/>
        </authorList>
    </citation>
    <scope>NUCLEOTIDE SEQUENCE [LARGE SCALE GENOMIC DNA]</scope>
    <source>
        <strain evidence="3">CCM 7282</strain>
    </source>
</reference>
<dbReference type="CDD" id="cd00158">
    <property type="entry name" value="RHOD"/>
    <property type="match status" value="1"/>
</dbReference>
<dbReference type="InterPro" id="IPR001763">
    <property type="entry name" value="Rhodanese-like_dom"/>
</dbReference>
<dbReference type="PANTHER" id="PTHR43031:SF17">
    <property type="entry name" value="SULFURTRANSFERASE YTWF-RELATED"/>
    <property type="match status" value="1"/>
</dbReference>
<dbReference type="Gene3D" id="3.40.250.10">
    <property type="entry name" value="Rhodanese-like domain"/>
    <property type="match status" value="1"/>
</dbReference>
<keyword evidence="3" id="KW-1185">Reference proteome</keyword>
<evidence type="ECO:0000313" key="3">
    <source>
        <dbReference type="Proteomes" id="UP000619534"/>
    </source>
</evidence>
<dbReference type="InterPro" id="IPR050229">
    <property type="entry name" value="GlpE_sulfurtransferase"/>
</dbReference>
<evidence type="ECO:0000313" key="2">
    <source>
        <dbReference type="EMBL" id="GGC80950.1"/>
    </source>
</evidence>
<evidence type="ECO:0000259" key="1">
    <source>
        <dbReference type="PROSITE" id="PS50206"/>
    </source>
</evidence>